<reference evidence="2" key="1">
    <citation type="submission" date="2016-10" db="EMBL/GenBank/DDBJ databases">
        <authorList>
            <person name="Varghese N."/>
            <person name="Submissions S."/>
        </authorList>
    </citation>
    <scope>NUCLEOTIDE SEQUENCE [LARGE SCALE GENOMIC DNA]</scope>
    <source>
        <strain evidence="2">ES.061</strain>
    </source>
</reference>
<keyword evidence="2" id="KW-1185">Reference proteome</keyword>
<name>A0A1H4M956_9HYPH</name>
<dbReference type="AlphaFoldDB" id="A0A1H4M956"/>
<organism evidence="1 2">
    <name type="scientific">Nitratireductor aquibiodomus</name>
    <dbReference type="NCBI Taxonomy" id="204799"/>
    <lineage>
        <taxon>Bacteria</taxon>
        <taxon>Pseudomonadati</taxon>
        <taxon>Pseudomonadota</taxon>
        <taxon>Alphaproteobacteria</taxon>
        <taxon>Hyphomicrobiales</taxon>
        <taxon>Phyllobacteriaceae</taxon>
        <taxon>Nitratireductor</taxon>
    </lineage>
</organism>
<evidence type="ECO:0000313" key="1">
    <source>
        <dbReference type="EMBL" id="SEB79035.1"/>
    </source>
</evidence>
<sequence>MARLDGDTSNELFEVLAEWNTYLEHRKSDDFPVPPCP</sequence>
<accession>A0A1H4M956</accession>
<protein>
    <submittedName>
        <fullName evidence="1">Uncharacterized protein</fullName>
    </submittedName>
</protein>
<gene>
    <name evidence="1" type="ORF">SAMN05216452_3187</name>
</gene>
<dbReference type="EMBL" id="FNSL01000001">
    <property type="protein sequence ID" value="SEB79035.1"/>
    <property type="molecule type" value="Genomic_DNA"/>
</dbReference>
<proteinExistence type="predicted"/>
<evidence type="ECO:0000313" key="2">
    <source>
        <dbReference type="Proteomes" id="UP000199064"/>
    </source>
</evidence>
<dbReference type="Proteomes" id="UP000199064">
    <property type="component" value="Unassembled WGS sequence"/>
</dbReference>